<feature type="transmembrane region" description="Helical" evidence="10">
    <location>
        <begin position="746"/>
        <end position="766"/>
    </location>
</feature>
<comment type="subcellular location">
    <subcellularLocation>
        <location evidence="2">Endomembrane system</location>
        <topology evidence="2">Multi-pass membrane protein</topology>
    </subcellularLocation>
</comment>
<keyword evidence="5" id="KW-0808">Transferase</keyword>
<reference evidence="14" key="1">
    <citation type="submission" date="2023-05" db="EMBL/GenBank/DDBJ databases">
        <title>Nepenthes gracilis genome sequencing.</title>
        <authorList>
            <person name="Fukushima K."/>
        </authorList>
    </citation>
    <scope>NUCLEOTIDE SEQUENCE</scope>
    <source>
        <strain evidence="14">SING2019-196</strain>
    </source>
</reference>
<comment type="caution">
    <text evidence="14">The sequence shown here is derived from an EMBL/GenBank/DDBJ whole genome shotgun (WGS) entry which is preliminary data.</text>
</comment>
<evidence type="ECO:0000256" key="5">
    <source>
        <dbReference type="ARBA" id="ARBA00022679"/>
    </source>
</evidence>
<keyword evidence="11" id="KW-0732">Signal</keyword>
<dbReference type="PANTHER" id="PTHR33389">
    <property type="entry name" value="FAMILY PROTEIN, PUTATIVE (DUF2921)-RELATED"/>
    <property type="match status" value="1"/>
</dbReference>
<evidence type="ECO:0000256" key="11">
    <source>
        <dbReference type="SAM" id="SignalP"/>
    </source>
</evidence>
<dbReference type="Proteomes" id="UP001279734">
    <property type="component" value="Unassembled WGS sequence"/>
</dbReference>
<feature type="transmembrane region" description="Helical" evidence="10">
    <location>
        <begin position="958"/>
        <end position="976"/>
    </location>
</feature>
<evidence type="ECO:0000313" key="15">
    <source>
        <dbReference type="Proteomes" id="UP001279734"/>
    </source>
</evidence>
<dbReference type="EMBL" id="BSYO01000018">
    <property type="protein sequence ID" value="GMH17673.1"/>
    <property type="molecule type" value="Genomic_DNA"/>
</dbReference>
<evidence type="ECO:0000256" key="10">
    <source>
        <dbReference type="SAM" id="Phobius"/>
    </source>
</evidence>
<evidence type="ECO:0000256" key="8">
    <source>
        <dbReference type="ARBA" id="ARBA00022989"/>
    </source>
</evidence>
<dbReference type="GO" id="GO:0061630">
    <property type="term" value="F:ubiquitin protein ligase activity"/>
    <property type="evidence" value="ECO:0007669"/>
    <property type="project" value="UniProtKB-EC"/>
</dbReference>
<feature type="domain" description="DUF2921" evidence="13">
    <location>
        <begin position="53"/>
        <end position="253"/>
    </location>
</feature>
<keyword evidence="9 10" id="KW-0472">Membrane</keyword>
<dbReference type="InterPro" id="IPR057425">
    <property type="entry name" value="DUF2921_N"/>
</dbReference>
<feature type="chain" id="PRO_5041897833" description="RING-type E3 ubiquitin transferase" evidence="11">
    <location>
        <begin position="26"/>
        <end position="1021"/>
    </location>
</feature>
<dbReference type="EC" id="2.3.2.27" evidence="4"/>
<keyword evidence="15" id="KW-1185">Reference proteome</keyword>
<evidence type="ECO:0000256" key="1">
    <source>
        <dbReference type="ARBA" id="ARBA00000900"/>
    </source>
</evidence>
<dbReference type="InterPro" id="IPR021319">
    <property type="entry name" value="DUF2921"/>
</dbReference>
<evidence type="ECO:0000259" key="13">
    <source>
        <dbReference type="Pfam" id="PF25333"/>
    </source>
</evidence>
<dbReference type="PANTHER" id="PTHR33389:SF4">
    <property type="entry name" value="PII, URIDYLYLTRANSFERASE (DUF2921)"/>
    <property type="match status" value="1"/>
</dbReference>
<evidence type="ECO:0000256" key="4">
    <source>
        <dbReference type="ARBA" id="ARBA00012483"/>
    </source>
</evidence>
<evidence type="ECO:0000256" key="9">
    <source>
        <dbReference type="ARBA" id="ARBA00023136"/>
    </source>
</evidence>
<dbReference type="GO" id="GO:0012505">
    <property type="term" value="C:endomembrane system"/>
    <property type="evidence" value="ECO:0007669"/>
    <property type="project" value="UniProtKB-SubCell"/>
</dbReference>
<feature type="signal peptide" evidence="11">
    <location>
        <begin position="1"/>
        <end position="25"/>
    </location>
</feature>
<keyword evidence="7" id="KW-0833">Ubl conjugation pathway</keyword>
<feature type="domain" description="DUF2921" evidence="13">
    <location>
        <begin position="273"/>
        <end position="464"/>
    </location>
</feature>
<dbReference type="Pfam" id="PF25333">
    <property type="entry name" value="DUF2921_N"/>
    <property type="match status" value="3"/>
</dbReference>
<protein>
    <recommendedName>
        <fullName evidence="4">RING-type E3 ubiquitin transferase</fullName>
        <ecNumber evidence="4">2.3.2.27</ecNumber>
    </recommendedName>
</protein>
<evidence type="ECO:0000313" key="14">
    <source>
        <dbReference type="EMBL" id="GMH17673.1"/>
    </source>
</evidence>
<gene>
    <name evidence="14" type="ORF">Nepgr_019514</name>
</gene>
<dbReference type="Pfam" id="PF11145">
    <property type="entry name" value="DUF2921"/>
    <property type="match status" value="1"/>
</dbReference>
<accession>A0AAD3STL5</accession>
<name>A0AAD3STL5_NEPGR</name>
<proteinExistence type="predicted"/>
<keyword evidence="8 10" id="KW-1133">Transmembrane helix</keyword>
<feature type="transmembrane region" description="Helical" evidence="10">
    <location>
        <begin position="719"/>
        <end position="739"/>
    </location>
</feature>
<evidence type="ECO:0000256" key="6">
    <source>
        <dbReference type="ARBA" id="ARBA00022692"/>
    </source>
</evidence>
<sequence>MGTPCFWALHALLMFSLFRSSVSYAVETVGFETHINGYPYKTPFPKYDRIDEVKKACAFVLDSTSQSELTEDRLFAIEKETSFSYGDWEQLEGKSPLIPLDGKFFSGSESPAKLASFRVTNVDDSHRSGKAVSVNAVLDMLIALDGPLVNFTNHNRRRSRFEMWQGQPQLKIDFQGIYFESEMKDAKRVMCLLGETALPSRSSSNKGRPTLLQDDKILLVLHYPQKLTLTSVAVRGELKSLNPKTDPRYFNEIRLLSQLTGANYNFGPEAILSKACNPYPYSDSLLNDAIDIYKGLDFCIMIERYFLNQPLNVVPNWRCKGTDGFCSKLGPFAWEKKIRATNAGFTDIKLLMQNVHCQSRVSEKGSSTTARVFAVFRAMPPDEPLYRAASRSGLSNMTLAAEGIWKSSSGQLCMVGCLVTIDDERNSCDSRICLYIPVTYSITQRRVFLGSISSINVDSPPYFPLSFELPIRLRWSYLYRFTQPHYQYSKIDSAAAILKKDDPSNLGAAVKKSLLKFPKPEKSEDYNISLSLLADDLTFNVPASSKSGPSSQPSRTNVEMQILSLDGLFGRHWWTVRDFSMAKEENPHGTKAEFMEKEFPLNVSAQLRLIRGNYSHFTVLALEGLYDPRIGKMYMIGCRDVTAKSMDLQAGLDCLIEVVVSYPPTTAQWLVNPTAEISISSKRKEHDPLNFKAIKLQTLPILYRQQTEDILSQRNIEGILQNLALSVAVACILSQLFYIRSAVDSVPYISLAMLSIHVLGYSLPLITDVEALIKRKRSESSYNLENHQLIPVVDYMTKLLVLVCVILTLRVFQKVWKSRIRLLAQTPLEPHHVPTDKPVLFATFAIHIVVYTSILVLHSVRMETYFDNMGNPHRKWGWEILLEEYIGLVHDVFLLPQVLGNIMWHVEGMPLRKLYYVGITIVRLLPHAYDYIRPSIEIPYLSYGYGFVNPNSDFYSKFSDIAIPLMSILLAVTVYIQQRRNYQKLRIAFSRVLPTRSRGAFELVSGAHADKEQRKELDDGE</sequence>
<evidence type="ECO:0000256" key="3">
    <source>
        <dbReference type="ARBA" id="ARBA00004906"/>
    </source>
</evidence>
<comment type="catalytic activity">
    <reaction evidence="1">
        <text>S-ubiquitinyl-[E2 ubiquitin-conjugating enzyme]-L-cysteine + [acceptor protein]-L-lysine = [E2 ubiquitin-conjugating enzyme]-L-cysteine + N(6)-ubiquitinyl-[acceptor protein]-L-lysine.</text>
        <dbReference type="EC" id="2.3.2.27"/>
    </reaction>
</comment>
<evidence type="ECO:0000259" key="12">
    <source>
        <dbReference type="Pfam" id="PF11145"/>
    </source>
</evidence>
<organism evidence="14 15">
    <name type="scientific">Nepenthes gracilis</name>
    <name type="common">Slender pitcher plant</name>
    <dbReference type="NCBI Taxonomy" id="150966"/>
    <lineage>
        <taxon>Eukaryota</taxon>
        <taxon>Viridiplantae</taxon>
        <taxon>Streptophyta</taxon>
        <taxon>Embryophyta</taxon>
        <taxon>Tracheophyta</taxon>
        <taxon>Spermatophyta</taxon>
        <taxon>Magnoliopsida</taxon>
        <taxon>eudicotyledons</taxon>
        <taxon>Gunneridae</taxon>
        <taxon>Pentapetalae</taxon>
        <taxon>Caryophyllales</taxon>
        <taxon>Nepenthaceae</taxon>
        <taxon>Nepenthes</taxon>
    </lineage>
</organism>
<evidence type="ECO:0000256" key="2">
    <source>
        <dbReference type="ARBA" id="ARBA00004127"/>
    </source>
</evidence>
<feature type="transmembrane region" description="Helical" evidence="10">
    <location>
        <begin position="795"/>
        <end position="812"/>
    </location>
</feature>
<comment type="pathway">
    <text evidence="3">Protein modification; protein ubiquitination.</text>
</comment>
<feature type="domain" description="SWEET-like" evidence="12">
    <location>
        <begin position="706"/>
        <end position="983"/>
    </location>
</feature>
<feature type="transmembrane region" description="Helical" evidence="10">
    <location>
        <begin position="839"/>
        <end position="860"/>
    </location>
</feature>
<feature type="domain" description="DUF2921" evidence="13">
    <location>
        <begin position="503"/>
        <end position="694"/>
    </location>
</feature>
<evidence type="ECO:0000256" key="7">
    <source>
        <dbReference type="ARBA" id="ARBA00022786"/>
    </source>
</evidence>
<keyword evidence="6 10" id="KW-0812">Transmembrane</keyword>
<dbReference type="AlphaFoldDB" id="A0AAD3STL5"/>